<organism evidence="1 2">
    <name type="scientific">Odoribacter laneus YIT 12061</name>
    <dbReference type="NCBI Taxonomy" id="742817"/>
    <lineage>
        <taxon>Bacteria</taxon>
        <taxon>Pseudomonadati</taxon>
        <taxon>Bacteroidota</taxon>
        <taxon>Bacteroidia</taxon>
        <taxon>Bacteroidales</taxon>
        <taxon>Odoribacteraceae</taxon>
        <taxon>Odoribacter</taxon>
    </lineage>
</organism>
<accession>H1DE32</accession>
<evidence type="ECO:0000313" key="2">
    <source>
        <dbReference type="Proteomes" id="UP000004892"/>
    </source>
</evidence>
<comment type="caution">
    <text evidence="1">The sequence shown here is derived from an EMBL/GenBank/DDBJ whole genome shotgun (WGS) entry which is preliminary data.</text>
</comment>
<dbReference type="Proteomes" id="UP000004892">
    <property type="component" value="Unassembled WGS sequence"/>
</dbReference>
<sequence>MLPPQKTAALELDLLEQKWSGKYPYAIRSRRTNWDKQTSFFDFPVEIVLVPE</sequence>
<keyword evidence="2" id="KW-1185">Reference proteome</keyword>
<dbReference type="STRING" id="742817.HMPREF9449_00518"/>
<name>H1DE32_9BACT</name>
<dbReference type="EMBL" id="ADMC01000005">
    <property type="protein sequence ID" value="EHP50829.1"/>
    <property type="molecule type" value="Genomic_DNA"/>
</dbReference>
<dbReference type="HOGENOM" id="CLU_3082452_0_0_10"/>
<proteinExistence type="predicted"/>
<protein>
    <submittedName>
        <fullName evidence="1">Uncharacterized protein</fullName>
    </submittedName>
</protein>
<gene>
    <name evidence="1" type="ORF">HMPREF9449_00518</name>
</gene>
<dbReference type="AlphaFoldDB" id="H1DE32"/>
<dbReference type="PATRIC" id="fig|742817.3.peg.552"/>
<reference evidence="1 2" key="1">
    <citation type="submission" date="2012-01" db="EMBL/GenBank/DDBJ databases">
        <title>The Genome Sequence of Odoribacter laneus YIT 12061.</title>
        <authorList>
            <consortium name="The Broad Institute Genome Sequencing Platform"/>
            <person name="Earl A."/>
            <person name="Ward D."/>
            <person name="Feldgarden M."/>
            <person name="Gevers D."/>
            <person name="Morotomi M."/>
            <person name="Young S.K."/>
            <person name="Zeng Q."/>
            <person name="Gargeya S."/>
            <person name="Fitzgerald M."/>
            <person name="Haas B."/>
            <person name="Abouelleil A."/>
            <person name="Alvarado L."/>
            <person name="Arachchi H.M."/>
            <person name="Berlin A."/>
            <person name="Chapman S.B."/>
            <person name="Gearin G."/>
            <person name="Goldberg J."/>
            <person name="Griggs A."/>
            <person name="Gujja S."/>
            <person name="Hansen M."/>
            <person name="Heiman D."/>
            <person name="Howarth C."/>
            <person name="Larimer J."/>
            <person name="Lui A."/>
            <person name="MacDonald P.J.P."/>
            <person name="McCowen C."/>
            <person name="Montmayeur A."/>
            <person name="Murphy C."/>
            <person name="Neiman D."/>
            <person name="Pearson M."/>
            <person name="Priest M."/>
            <person name="Roberts A."/>
            <person name="Saif S."/>
            <person name="Shea T."/>
            <person name="Sisk P."/>
            <person name="Stolte C."/>
            <person name="Sykes S."/>
            <person name="Wortman J."/>
            <person name="Nusbaum C."/>
            <person name="Birren B."/>
        </authorList>
    </citation>
    <scope>NUCLEOTIDE SEQUENCE [LARGE SCALE GENOMIC DNA]</scope>
    <source>
        <strain evidence="1 2">YIT 12061</strain>
    </source>
</reference>
<evidence type="ECO:0000313" key="1">
    <source>
        <dbReference type="EMBL" id="EHP50829.1"/>
    </source>
</evidence>